<keyword evidence="2" id="KW-1185">Reference proteome</keyword>
<accession>A0A6A5QNC8</accession>
<evidence type="ECO:0000313" key="2">
    <source>
        <dbReference type="Proteomes" id="UP000800096"/>
    </source>
</evidence>
<proteinExistence type="predicted"/>
<reference evidence="1" key="1">
    <citation type="journal article" date="2020" name="Stud. Mycol.">
        <title>101 Dothideomycetes genomes: a test case for predicting lifestyles and emergence of pathogens.</title>
        <authorList>
            <person name="Haridas S."/>
            <person name="Albert R."/>
            <person name="Binder M."/>
            <person name="Bloem J."/>
            <person name="Labutti K."/>
            <person name="Salamov A."/>
            <person name="Andreopoulos B."/>
            <person name="Baker S."/>
            <person name="Barry K."/>
            <person name="Bills G."/>
            <person name="Bluhm B."/>
            <person name="Cannon C."/>
            <person name="Castanera R."/>
            <person name="Culley D."/>
            <person name="Daum C."/>
            <person name="Ezra D."/>
            <person name="Gonzalez J."/>
            <person name="Henrissat B."/>
            <person name="Kuo A."/>
            <person name="Liang C."/>
            <person name="Lipzen A."/>
            <person name="Lutzoni F."/>
            <person name="Magnuson J."/>
            <person name="Mondo S."/>
            <person name="Nolan M."/>
            <person name="Ohm R."/>
            <person name="Pangilinan J."/>
            <person name="Park H.-J."/>
            <person name="Ramirez L."/>
            <person name="Alfaro M."/>
            <person name="Sun H."/>
            <person name="Tritt A."/>
            <person name="Yoshinaga Y."/>
            <person name="Zwiers L.-H."/>
            <person name="Turgeon B."/>
            <person name="Goodwin S."/>
            <person name="Spatafora J."/>
            <person name="Crous P."/>
            <person name="Grigoriev I."/>
        </authorList>
    </citation>
    <scope>NUCLEOTIDE SEQUENCE</scope>
    <source>
        <strain evidence="1">HMLAC05119</strain>
    </source>
</reference>
<sequence length="58" mass="6389">MSYTFTGAPTEFNGTDPITGGDSGAYTLSLSHAHVPAYHHHTLTRAKLTRHFFQSPRT</sequence>
<evidence type="ECO:0000313" key="1">
    <source>
        <dbReference type="EMBL" id="KAF1916310.1"/>
    </source>
</evidence>
<organism evidence="1 2">
    <name type="scientific">Ampelomyces quisqualis</name>
    <name type="common">Powdery mildew agent</name>
    <dbReference type="NCBI Taxonomy" id="50730"/>
    <lineage>
        <taxon>Eukaryota</taxon>
        <taxon>Fungi</taxon>
        <taxon>Dikarya</taxon>
        <taxon>Ascomycota</taxon>
        <taxon>Pezizomycotina</taxon>
        <taxon>Dothideomycetes</taxon>
        <taxon>Pleosporomycetidae</taxon>
        <taxon>Pleosporales</taxon>
        <taxon>Pleosporineae</taxon>
        <taxon>Phaeosphaeriaceae</taxon>
        <taxon>Ampelomyces</taxon>
    </lineage>
</organism>
<dbReference type="Proteomes" id="UP000800096">
    <property type="component" value="Unassembled WGS sequence"/>
</dbReference>
<gene>
    <name evidence="1" type="ORF">BDU57DRAFT_516333</name>
</gene>
<dbReference type="EMBL" id="ML979135">
    <property type="protein sequence ID" value="KAF1916310.1"/>
    <property type="molecule type" value="Genomic_DNA"/>
</dbReference>
<name>A0A6A5QNC8_AMPQU</name>
<protein>
    <submittedName>
        <fullName evidence="1">Uncharacterized protein</fullName>
    </submittedName>
</protein>
<dbReference type="AlphaFoldDB" id="A0A6A5QNC8"/>